<evidence type="ECO:0000256" key="3">
    <source>
        <dbReference type="ARBA" id="ARBA00023002"/>
    </source>
</evidence>
<dbReference type="InterPro" id="IPR044861">
    <property type="entry name" value="IPNS-like_FE2OG_OXY"/>
</dbReference>
<evidence type="ECO:0000256" key="2">
    <source>
        <dbReference type="ARBA" id="ARBA00022723"/>
    </source>
</evidence>
<dbReference type="Pfam" id="PF14226">
    <property type="entry name" value="DIOX_N"/>
    <property type="match status" value="1"/>
</dbReference>
<feature type="domain" description="Non-haem dioxygenase N-terminal" evidence="7">
    <location>
        <begin position="29"/>
        <end position="149"/>
    </location>
</feature>
<feature type="domain" description="Isopenicillin N synthase-like Fe(2+) 2OG dioxygenase" evidence="6">
    <location>
        <begin position="206"/>
        <end position="312"/>
    </location>
</feature>
<dbReference type="InterPro" id="IPR026992">
    <property type="entry name" value="DIOX_N"/>
</dbReference>
<evidence type="ECO:0000256" key="5">
    <source>
        <dbReference type="SAM" id="SignalP"/>
    </source>
</evidence>
<protein>
    <recommendedName>
        <fullName evidence="12">Fe2OG dioxygenase domain-containing protein</fullName>
    </recommendedName>
</protein>
<dbReference type="OMA" id="MEMWPTN"/>
<dbReference type="GO" id="GO:0016491">
    <property type="term" value="F:oxidoreductase activity"/>
    <property type="evidence" value="ECO:0007669"/>
    <property type="project" value="UniProtKB-KW"/>
</dbReference>
<dbReference type="AlphaFoldDB" id="A0A813H7P6"/>
<dbReference type="EMBL" id="CAJNNW010000995">
    <property type="protein sequence ID" value="CAE8633614.1"/>
    <property type="molecule type" value="Genomic_DNA"/>
</dbReference>
<keyword evidence="4" id="KW-0408">Iron</keyword>
<evidence type="ECO:0000313" key="8">
    <source>
        <dbReference type="EMBL" id="CAE8587603.1"/>
    </source>
</evidence>
<evidence type="ECO:0008006" key="12">
    <source>
        <dbReference type="Google" id="ProtNLM"/>
    </source>
</evidence>
<feature type="chain" id="PRO_5036222043" description="Fe2OG dioxygenase domain-containing protein" evidence="5">
    <location>
        <begin position="28"/>
        <end position="370"/>
    </location>
</feature>
<comment type="similarity">
    <text evidence="1">Belongs to the iron/ascorbate-dependent oxidoreductase family.</text>
</comment>
<accession>A0A813H7P6</accession>
<sequence length="370" mass="39881">MQGLGTAAILCLAVAYVLRFVLEPGAAAPVIDIGPLFQDGVSSSSRKAVGEKLLQAAAVHGLVRVVGHGVNGKAVLDAGHRYFQLPEASRPSSRNVTTGFQRGFIPLAGESGLAEVLEVKEGFSYGHAWPGEELPPGHNALEGLNAWPPQADLPGWREDMESYYEDSVRVAKSVVASISLAIGEEAAHGSATALEQLCAGGETISQMRLFNYFPASHAPPELAPGKPRMGSSPHTDWHLVTVILRDVHSRLQYKPAGVNQSWSDVSGDRDGQELLLVFGDYLAAYAGGKLHSPVHRVLLPEDNTSLSFVLFFYPRYEARMPVQDVGRGVSQTSGERYNTLLDQVDQSALDRPFGEYLQAKWRKVLGNGAA</sequence>
<dbReference type="Proteomes" id="UP000654075">
    <property type="component" value="Unassembled WGS sequence"/>
</dbReference>
<keyword evidence="5" id="KW-0732">Signal</keyword>
<gene>
    <name evidence="8" type="ORF">PGLA1383_LOCUS6438</name>
    <name evidence="9" type="ORF">PGLA2088_LOCUS1288</name>
</gene>
<evidence type="ECO:0000313" key="11">
    <source>
        <dbReference type="Proteomes" id="UP000654075"/>
    </source>
</evidence>
<evidence type="ECO:0000259" key="6">
    <source>
        <dbReference type="Pfam" id="PF03171"/>
    </source>
</evidence>
<dbReference type="EMBL" id="CAJNNV010002685">
    <property type="protein sequence ID" value="CAE8587603.1"/>
    <property type="molecule type" value="Genomic_DNA"/>
</dbReference>
<proteinExistence type="inferred from homology"/>
<comment type="caution">
    <text evidence="9">The sequence shown here is derived from an EMBL/GenBank/DDBJ whole genome shotgun (WGS) entry which is preliminary data.</text>
</comment>
<keyword evidence="11" id="KW-1185">Reference proteome</keyword>
<evidence type="ECO:0000259" key="7">
    <source>
        <dbReference type="Pfam" id="PF14226"/>
    </source>
</evidence>
<organism evidence="9 10">
    <name type="scientific">Polarella glacialis</name>
    <name type="common">Dinoflagellate</name>
    <dbReference type="NCBI Taxonomy" id="89957"/>
    <lineage>
        <taxon>Eukaryota</taxon>
        <taxon>Sar</taxon>
        <taxon>Alveolata</taxon>
        <taxon>Dinophyceae</taxon>
        <taxon>Suessiales</taxon>
        <taxon>Suessiaceae</taxon>
        <taxon>Polarella</taxon>
    </lineage>
</organism>
<dbReference type="PANTHER" id="PTHR10209:SF885">
    <property type="entry name" value="2OG-FE(II) OXYGENASE FAMILY, PUTATIVE (AFU_ORTHOLOGUE AFUA_2G00750)-RELATED"/>
    <property type="match status" value="1"/>
</dbReference>
<evidence type="ECO:0000313" key="10">
    <source>
        <dbReference type="Proteomes" id="UP000626109"/>
    </source>
</evidence>
<dbReference type="OrthoDB" id="424327at2759"/>
<name>A0A813H7P6_POLGL</name>
<dbReference type="SUPFAM" id="SSF51197">
    <property type="entry name" value="Clavaminate synthase-like"/>
    <property type="match status" value="1"/>
</dbReference>
<keyword evidence="3" id="KW-0560">Oxidoreductase</keyword>
<dbReference type="PANTHER" id="PTHR10209">
    <property type="entry name" value="OXIDOREDUCTASE, 2OG-FE II OXYGENASE FAMILY PROTEIN"/>
    <property type="match status" value="1"/>
</dbReference>
<keyword evidence="2" id="KW-0479">Metal-binding</keyword>
<dbReference type="GO" id="GO:0046872">
    <property type="term" value="F:metal ion binding"/>
    <property type="evidence" value="ECO:0007669"/>
    <property type="project" value="UniProtKB-KW"/>
</dbReference>
<dbReference type="Pfam" id="PF03171">
    <property type="entry name" value="2OG-FeII_Oxy"/>
    <property type="match status" value="1"/>
</dbReference>
<evidence type="ECO:0000256" key="1">
    <source>
        <dbReference type="ARBA" id="ARBA00008056"/>
    </source>
</evidence>
<feature type="signal peptide" evidence="5">
    <location>
        <begin position="1"/>
        <end position="27"/>
    </location>
</feature>
<dbReference type="Gene3D" id="2.60.120.330">
    <property type="entry name" value="B-lactam Antibiotic, Isopenicillin N Synthase, Chain"/>
    <property type="match status" value="1"/>
</dbReference>
<dbReference type="InterPro" id="IPR027443">
    <property type="entry name" value="IPNS-like_sf"/>
</dbReference>
<dbReference type="Proteomes" id="UP000626109">
    <property type="component" value="Unassembled WGS sequence"/>
</dbReference>
<reference evidence="9" key="1">
    <citation type="submission" date="2021-02" db="EMBL/GenBank/DDBJ databases">
        <authorList>
            <person name="Dougan E. K."/>
            <person name="Rhodes N."/>
            <person name="Thang M."/>
            <person name="Chan C."/>
        </authorList>
    </citation>
    <scope>NUCLEOTIDE SEQUENCE</scope>
</reference>
<evidence type="ECO:0000256" key="4">
    <source>
        <dbReference type="ARBA" id="ARBA00023004"/>
    </source>
</evidence>
<evidence type="ECO:0000313" key="9">
    <source>
        <dbReference type="EMBL" id="CAE8633614.1"/>
    </source>
</evidence>